<evidence type="ECO:0000313" key="3">
    <source>
        <dbReference type="Proteomes" id="UP000031549"/>
    </source>
</evidence>
<feature type="compositionally biased region" description="Low complexity" evidence="1">
    <location>
        <begin position="1"/>
        <end position="19"/>
    </location>
</feature>
<proteinExistence type="predicted"/>
<feature type="region of interest" description="Disordered" evidence="1">
    <location>
        <begin position="115"/>
        <end position="135"/>
    </location>
</feature>
<dbReference type="RefSeq" id="WP_039738090.1">
    <property type="nucleotide sequence ID" value="NZ_JTCM02000058.1"/>
</dbReference>
<dbReference type="Proteomes" id="UP000031549">
    <property type="component" value="Unassembled WGS sequence"/>
</dbReference>
<name>A0A846HDP4_9CYAN</name>
<organism evidence="2 3">
    <name type="scientific">Hassallia byssoidea VB512170</name>
    <dbReference type="NCBI Taxonomy" id="1304833"/>
    <lineage>
        <taxon>Bacteria</taxon>
        <taxon>Bacillati</taxon>
        <taxon>Cyanobacteriota</taxon>
        <taxon>Cyanophyceae</taxon>
        <taxon>Nostocales</taxon>
        <taxon>Tolypothrichaceae</taxon>
        <taxon>Hassallia</taxon>
    </lineage>
</organism>
<dbReference type="AlphaFoldDB" id="A0A846HDP4"/>
<accession>A0A846HDP4</accession>
<evidence type="ECO:0000256" key="1">
    <source>
        <dbReference type="SAM" id="MobiDB-lite"/>
    </source>
</evidence>
<feature type="compositionally biased region" description="Low complexity" evidence="1">
    <location>
        <begin position="27"/>
        <end position="52"/>
    </location>
</feature>
<feature type="region of interest" description="Disordered" evidence="1">
    <location>
        <begin position="1"/>
        <end position="54"/>
    </location>
</feature>
<sequence>MADSNVNSFSSSSNPLDGGSSTGGNIIGSNSNTFDDGISYQGSSSSSDLGQSPFGRLREVTDLNTIFNGVGSGGENPFANNPLGAQVLFGGDNQGGSPFTNLRTNIDNLVGTATNGSNPTGGSGSTNPFANGGISAQSVDDGTTSVGGSNIPSFDGGDTNATGFEMRVMIDNLVNSKLSENGINVGVGGAIPIEGGGIGTGPEGGNLSDPFAPGGSNPFGIPFDEILSEFGIPSDETLDKFGIPSDGSFSEG</sequence>
<evidence type="ECO:0000313" key="2">
    <source>
        <dbReference type="EMBL" id="NEU75078.1"/>
    </source>
</evidence>
<protein>
    <submittedName>
        <fullName evidence="2">Uncharacterized protein</fullName>
    </submittedName>
</protein>
<keyword evidence="3" id="KW-1185">Reference proteome</keyword>
<gene>
    <name evidence="2" type="ORF">PI95_021595</name>
</gene>
<comment type="caution">
    <text evidence="2">The sequence shown here is derived from an EMBL/GenBank/DDBJ whole genome shotgun (WGS) entry which is preliminary data.</text>
</comment>
<reference evidence="2 3" key="1">
    <citation type="journal article" date="2015" name="Genome Announc.">
        <title>Draft Genome Sequence of Cyanobacterium Hassallia byssoidea Strain VB512170, Isolated from Monuments in India.</title>
        <authorList>
            <person name="Singh D."/>
            <person name="Chandrababunaidu M.M."/>
            <person name="Panda A."/>
            <person name="Sen D."/>
            <person name="Bhattacharyya S."/>
            <person name="Adhikary S.P."/>
            <person name="Tripathy S."/>
        </authorList>
    </citation>
    <scope>NUCLEOTIDE SEQUENCE [LARGE SCALE GENOMIC DNA]</scope>
    <source>
        <strain evidence="2 3">VB512170</strain>
    </source>
</reference>
<dbReference type="EMBL" id="JTCM02000058">
    <property type="protein sequence ID" value="NEU75078.1"/>
    <property type="molecule type" value="Genomic_DNA"/>
</dbReference>